<evidence type="ECO:0000256" key="1">
    <source>
        <dbReference type="SAM" id="MobiDB-lite"/>
    </source>
</evidence>
<dbReference type="EMBL" id="JAHZIK010003438">
    <property type="protein sequence ID" value="MBW7461955.1"/>
    <property type="molecule type" value="Genomic_DNA"/>
</dbReference>
<evidence type="ECO:0000313" key="2">
    <source>
        <dbReference type="EMBL" id="MBW7461955.1"/>
    </source>
</evidence>
<organism evidence="2 3">
    <name type="scientific">Paenibacillus sepulcri</name>
    <dbReference type="NCBI Taxonomy" id="359917"/>
    <lineage>
        <taxon>Bacteria</taxon>
        <taxon>Bacillati</taxon>
        <taxon>Bacillota</taxon>
        <taxon>Bacilli</taxon>
        <taxon>Bacillales</taxon>
        <taxon>Paenibacillaceae</taxon>
        <taxon>Paenibacillus</taxon>
    </lineage>
</organism>
<proteinExistence type="predicted"/>
<comment type="caution">
    <text evidence="2">The sequence shown here is derived from an EMBL/GenBank/DDBJ whole genome shotgun (WGS) entry which is preliminary data.</text>
</comment>
<protein>
    <submittedName>
        <fullName evidence="2">Uncharacterized protein</fullName>
    </submittedName>
</protein>
<feature type="region of interest" description="Disordered" evidence="1">
    <location>
        <begin position="66"/>
        <end position="93"/>
    </location>
</feature>
<keyword evidence="3" id="KW-1185">Reference proteome</keyword>
<dbReference type="Proteomes" id="UP001519887">
    <property type="component" value="Unassembled WGS sequence"/>
</dbReference>
<reference evidence="2 3" key="1">
    <citation type="submission" date="2021-07" db="EMBL/GenBank/DDBJ databases">
        <title>Paenibacillus radiodurans sp. nov., isolated from the southeastern edge of Tengger Desert.</title>
        <authorList>
            <person name="Zhang G."/>
        </authorList>
    </citation>
    <scope>NUCLEOTIDE SEQUENCE [LARGE SCALE GENOMIC DNA]</scope>
    <source>
        <strain evidence="2 3">CCM 7311</strain>
    </source>
</reference>
<feature type="compositionally biased region" description="Polar residues" evidence="1">
    <location>
        <begin position="73"/>
        <end position="82"/>
    </location>
</feature>
<accession>A0ABS7CM25</accession>
<evidence type="ECO:0000313" key="3">
    <source>
        <dbReference type="Proteomes" id="UP001519887"/>
    </source>
</evidence>
<feature type="non-terminal residue" evidence="2">
    <location>
        <position position="1"/>
    </location>
</feature>
<name>A0ABS7CM25_9BACL</name>
<sequence length="93" mass="10042">SAGRDGGLYLWILNPDREERTAEVELSQGLDGLAVICRYWGEAVYARKEQRLQMTLHGRDALVLKLGSGPGSGSTPRESTSADAAEANGRIEP</sequence>
<gene>
    <name evidence="2" type="ORF">K0U00_48680</name>
</gene>